<reference evidence="1" key="1">
    <citation type="submission" date="2018-06" db="EMBL/GenBank/DDBJ databases">
        <authorList>
            <person name="Zhirakovskaya E."/>
        </authorList>
    </citation>
    <scope>NUCLEOTIDE SEQUENCE</scope>
</reference>
<proteinExistence type="predicted"/>
<name>A0A3B1DB84_9ZZZZ</name>
<accession>A0A3B1DB84</accession>
<gene>
    <name evidence="1" type="ORF">MNBD_UNCLBAC01-2090</name>
</gene>
<dbReference type="AlphaFoldDB" id="A0A3B1DB84"/>
<protein>
    <submittedName>
        <fullName evidence="1">Uncharacterized protein</fullName>
    </submittedName>
</protein>
<sequence length="120" mass="13581">MRKKYFKFVCICLVIIGVNFFIQRGCLAKQACGIENCHGLDVQCGSNVVEMCTEMYAFGDRCRVYAKCEIKDDECVLFESEEFQSCKKCVQACAEKYADDILEESFCESTCGDAAVKKKK</sequence>
<organism evidence="1">
    <name type="scientific">hydrothermal vent metagenome</name>
    <dbReference type="NCBI Taxonomy" id="652676"/>
    <lineage>
        <taxon>unclassified sequences</taxon>
        <taxon>metagenomes</taxon>
        <taxon>ecological metagenomes</taxon>
    </lineage>
</organism>
<evidence type="ECO:0000313" key="1">
    <source>
        <dbReference type="EMBL" id="VAX38002.1"/>
    </source>
</evidence>
<dbReference type="EMBL" id="UOGJ01000147">
    <property type="protein sequence ID" value="VAX38002.1"/>
    <property type="molecule type" value="Genomic_DNA"/>
</dbReference>